<protein>
    <recommendedName>
        <fullName evidence="2">Glycoside hydrolase 123-like N-terminal domain-containing protein</fullName>
    </recommendedName>
</protein>
<organism evidence="3 4">
    <name type="scientific">Pedobacter africanus</name>
    <dbReference type="NCBI Taxonomy" id="151894"/>
    <lineage>
        <taxon>Bacteria</taxon>
        <taxon>Pseudomonadati</taxon>
        <taxon>Bacteroidota</taxon>
        <taxon>Sphingobacteriia</taxon>
        <taxon>Sphingobacteriales</taxon>
        <taxon>Sphingobacteriaceae</taxon>
        <taxon>Pedobacter</taxon>
    </lineage>
</organism>
<name>A0A1W2DVH2_9SPHI</name>
<dbReference type="EMBL" id="FWXT01000004">
    <property type="protein sequence ID" value="SMD01357.1"/>
    <property type="molecule type" value="Genomic_DNA"/>
</dbReference>
<reference evidence="4" key="1">
    <citation type="submission" date="2017-04" db="EMBL/GenBank/DDBJ databases">
        <authorList>
            <person name="Varghese N."/>
            <person name="Submissions S."/>
        </authorList>
    </citation>
    <scope>NUCLEOTIDE SEQUENCE [LARGE SCALE GENOMIC DNA]</scope>
    <source>
        <strain evidence="4">DSM 12126</strain>
    </source>
</reference>
<evidence type="ECO:0000313" key="4">
    <source>
        <dbReference type="Proteomes" id="UP000192756"/>
    </source>
</evidence>
<feature type="signal peptide" evidence="1">
    <location>
        <begin position="1"/>
        <end position="19"/>
    </location>
</feature>
<feature type="domain" description="Glycoside hydrolase 123-like N-terminal" evidence="2">
    <location>
        <begin position="19"/>
        <end position="240"/>
    </location>
</feature>
<gene>
    <name evidence="3" type="ORF">SAMN04488524_4112</name>
</gene>
<keyword evidence="4" id="KW-1185">Reference proteome</keyword>
<accession>A0A1W2DVH2</accession>
<sequence length="245" mass="26710">MKQIIALFMVLLLGKTAAAQKLTINDKTISIPGKQVVLNSDGFPAMIQTSLKLITEPIHFHLPVSSNHKDLKLRSEVLKFSDQKPGEIKWSVKNVSDSLTMQVNASLTAKGLLSYAVEVTAINDIDLDNIRLHLPITPEAAGSIKGLGLTEQKRPDVVDWKWTSAHKGEDKVWLGDMAGGLQYQLSSNESNTLPSSWSNSGKGGIHIEQKGKAILADNYSGEHHLKKGDKLSYNFTVLITGADGE</sequence>
<dbReference type="AlphaFoldDB" id="A0A1W2DVH2"/>
<dbReference type="InterPro" id="IPR045711">
    <property type="entry name" value="GH123-like_N"/>
</dbReference>
<dbReference type="STRING" id="151894.SAMN04488524_4112"/>
<dbReference type="Pfam" id="PF19543">
    <property type="entry name" value="GH123_N"/>
    <property type="match status" value="1"/>
</dbReference>
<evidence type="ECO:0000259" key="2">
    <source>
        <dbReference type="Pfam" id="PF19543"/>
    </source>
</evidence>
<keyword evidence="1" id="KW-0732">Signal</keyword>
<evidence type="ECO:0000313" key="3">
    <source>
        <dbReference type="EMBL" id="SMD01357.1"/>
    </source>
</evidence>
<dbReference type="OrthoDB" id="601823at2"/>
<dbReference type="RefSeq" id="WP_084240891.1">
    <property type="nucleotide sequence ID" value="NZ_FWXT01000004.1"/>
</dbReference>
<evidence type="ECO:0000256" key="1">
    <source>
        <dbReference type="SAM" id="SignalP"/>
    </source>
</evidence>
<feature type="chain" id="PRO_5013366171" description="Glycoside hydrolase 123-like N-terminal domain-containing protein" evidence="1">
    <location>
        <begin position="20"/>
        <end position="245"/>
    </location>
</feature>
<proteinExistence type="predicted"/>
<dbReference type="Proteomes" id="UP000192756">
    <property type="component" value="Unassembled WGS sequence"/>
</dbReference>